<protein>
    <submittedName>
        <fullName evidence="2">Uncharacterized protein</fullName>
    </submittedName>
</protein>
<dbReference type="Proteomes" id="UP001491310">
    <property type="component" value="Unassembled WGS sequence"/>
</dbReference>
<dbReference type="EMBL" id="JALJOT010000009">
    <property type="protein sequence ID" value="KAK9907765.1"/>
    <property type="molecule type" value="Genomic_DNA"/>
</dbReference>
<evidence type="ECO:0000313" key="2">
    <source>
        <dbReference type="EMBL" id="KAK9907765.1"/>
    </source>
</evidence>
<gene>
    <name evidence="2" type="ORF">WJX75_009554</name>
</gene>
<feature type="compositionally biased region" description="Low complexity" evidence="1">
    <location>
        <begin position="82"/>
        <end position="91"/>
    </location>
</feature>
<feature type="region of interest" description="Disordered" evidence="1">
    <location>
        <begin position="1"/>
        <end position="102"/>
    </location>
</feature>
<feature type="region of interest" description="Disordered" evidence="1">
    <location>
        <begin position="118"/>
        <end position="139"/>
    </location>
</feature>
<organism evidence="2 3">
    <name type="scientific">Coccomyxa subellipsoidea</name>
    <dbReference type="NCBI Taxonomy" id="248742"/>
    <lineage>
        <taxon>Eukaryota</taxon>
        <taxon>Viridiplantae</taxon>
        <taxon>Chlorophyta</taxon>
        <taxon>core chlorophytes</taxon>
        <taxon>Trebouxiophyceae</taxon>
        <taxon>Trebouxiophyceae incertae sedis</taxon>
        <taxon>Coccomyxaceae</taxon>
        <taxon>Coccomyxa</taxon>
    </lineage>
</organism>
<sequence length="139" mass="15306">MFMISMTWLEEPTSPGLEAAEGSSQGSAGWPRGSPSSNGLMERSRLEEAARHEDLEGSFSTRAWRDADKPPNPNTEQRRRSCSLGSSRSPSQARTMPMGCSDEWRIRKVQEEEECDWTGGVSKQGAVGGSKAWQRAKAD</sequence>
<feature type="compositionally biased region" description="Basic and acidic residues" evidence="1">
    <location>
        <begin position="42"/>
        <end position="55"/>
    </location>
</feature>
<evidence type="ECO:0000313" key="3">
    <source>
        <dbReference type="Proteomes" id="UP001491310"/>
    </source>
</evidence>
<name>A0ABR2YLK2_9CHLO</name>
<comment type="caution">
    <text evidence="2">The sequence shown here is derived from an EMBL/GenBank/DDBJ whole genome shotgun (WGS) entry which is preliminary data.</text>
</comment>
<evidence type="ECO:0000256" key="1">
    <source>
        <dbReference type="SAM" id="MobiDB-lite"/>
    </source>
</evidence>
<reference evidence="2 3" key="1">
    <citation type="journal article" date="2024" name="Nat. Commun.">
        <title>Phylogenomics reveals the evolutionary origins of lichenization in chlorophyte algae.</title>
        <authorList>
            <person name="Puginier C."/>
            <person name="Libourel C."/>
            <person name="Otte J."/>
            <person name="Skaloud P."/>
            <person name="Haon M."/>
            <person name="Grisel S."/>
            <person name="Petersen M."/>
            <person name="Berrin J.G."/>
            <person name="Delaux P.M."/>
            <person name="Dal Grande F."/>
            <person name="Keller J."/>
        </authorList>
    </citation>
    <scope>NUCLEOTIDE SEQUENCE [LARGE SCALE GENOMIC DNA]</scope>
    <source>
        <strain evidence="2 3">SAG 216-7</strain>
    </source>
</reference>
<proteinExistence type="predicted"/>
<accession>A0ABR2YLK2</accession>
<keyword evidence="3" id="KW-1185">Reference proteome</keyword>